<evidence type="ECO:0000313" key="1">
    <source>
        <dbReference type="EMBL" id="GFC77527.1"/>
    </source>
</evidence>
<comment type="caution">
    <text evidence="1">The sequence shown here is derived from an EMBL/GenBank/DDBJ whole genome shotgun (WGS) entry which is preliminary data.</text>
</comment>
<sequence length="94" mass="10890">MQKLELKKLPVWVKLMNIPLETWCLEGMSALASSLGRPILMDSMTARMCHKGMRNIEFARVLVEMEATMDFKMEIKVQYKDKDKNIKGSKKVQV</sequence>
<dbReference type="PANTHER" id="PTHR31286">
    <property type="entry name" value="GLYCINE-RICH CELL WALL STRUCTURAL PROTEIN 1.8-LIKE"/>
    <property type="match status" value="1"/>
</dbReference>
<proteinExistence type="predicted"/>
<name>A0A699QXX1_TANCI</name>
<feature type="non-terminal residue" evidence="1">
    <location>
        <position position="94"/>
    </location>
</feature>
<dbReference type="PANTHER" id="PTHR31286:SF180">
    <property type="entry name" value="OS10G0362600 PROTEIN"/>
    <property type="match status" value="1"/>
</dbReference>
<organism evidence="1">
    <name type="scientific">Tanacetum cinerariifolium</name>
    <name type="common">Dalmatian daisy</name>
    <name type="synonym">Chrysanthemum cinerariifolium</name>
    <dbReference type="NCBI Taxonomy" id="118510"/>
    <lineage>
        <taxon>Eukaryota</taxon>
        <taxon>Viridiplantae</taxon>
        <taxon>Streptophyta</taxon>
        <taxon>Embryophyta</taxon>
        <taxon>Tracheophyta</taxon>
        <taxon>Spermatophyta</taxon>
        <taxon>Magnoliopsida</taxon>
        <taxon>eudicotyledons</taxon>
        <taxon>Gunneridae</taxon>
        <taxon>Pentapetalae</taxon>
        <taxon>asterids</taxon>
        <taxon>campanulids</taxon>
        <taxon>Asterales</taxon>
        <taxon>Asteraceae</taxon>
        <taxon>Asteroideae</taxon>
        <taxon>Anthemideae</taxon>
        <taxon>Anthemidinae</taxon>
        <taxon>Tanacetum</taxon>
    </lineage>
</organism>
<reference evidence="1" key="1">
    <citation type="journal article" date="2019" name="Sci. Rep.">
        <title>Draft genome of Tanacetum cinerariifolium, the natural source of mosquito coil.</title>
        <authorList>
            <person name="Yamashiro T."/>
            <person name="Shiraishi A."/>
            <person name="Satake H."/>
            <person name="Nakayama K."/>
        </authorList>
    </citation>
    <scope>NUCLEOTIDE SEQUENCE</scope>
</reference>
<dbReference type="AlphaFoldDB" id="A0A699QXX1"/>
<accession>A0A699QXX1</accession>
<dbReference type="InterPro" id="IPR040256">
    <property type="entry name" value="At4g02000-like"/>
</dbReference>
<dbReference type="EMBL" id="BKCJ011061403">
    <property type="protein sequence ID" value="GFC77527.1"/>
    <property type="molecule type" value="Genomic_DNA"/>
</dbReference>
<gene>
    <name evidence="1" type="ORF">Tci_849497</name>
</gene>
<protein>
    <submittedName>
        <fullName evidence="1">ATPase, F1/V1/A1 complex, alpha/beta subunit, zinc knuckle CX2CX4HX4C</fullName>
    </submittedName>
</protein>